<keyword evidence="1" id="KW-0732">Signal</keyword>
<dbReference type="AlphaFoldDB" id="A0A5C3KGH0"/>
<dbReference type="OrthoDB" id="2835827at2759"/>
<evidence type="ECO:0008006" key="4">
    <source>
        <dbReference type="Google" id="ProtNLM"/>
    </source>
</evidence>
<feature type="signal peptide" evidence="1">
    <location>
        <begin position="1"/>
        <end position="22"/>
    </location>
</feature>
<dbReference type="Proteomes" id="UP000307440">
    <property type="component" value="Unassembled WGS sequence"/>
</dbReference>
<dbReference type="EMBL" id="ML210364">
    <property type="protein sequence ID" value="TFK19024.1"/>
    <property type="molecule type" value="Genomic_DNA"/>
</dbReference>
<reference evidence="2 3" key="1">
    <citation type="journal article" date="2019" name="Nat. Ecol. Evol.">
        <title>Megaphylogeny resolves global patterns of mushroom evolution.</title>
        <authorList>
            <person name="Varga T."/>
            <person name="Krizsan K."/>
            <person name="Foldi C."/>
            <person name="Dima B."/>
            <person name="Sanchez-Garcia M."/>
            <person name="Sanchez-Ramirez S."/>
            <person name="Szollosi G.J."/>
            <person name="Szarkandi J.G."/>
            <person name="Papp V."/>
            <person name="Albert L."/>
            <person name="Andreopoulos W."/>
            <person name="Angelini C."/>
            <person name="Antonin V."/>
            <person name="Barry K.W."/>
            <person name="Bougher N.L."/>
            <person name="Buchanan P."/>
            <person name="Buyck B."/>
            <person name="Bense V."/>
            <person name="Catcheside P."/>
            <person name="Chovatia M."/>
            <person name="Cooper J."/>
            <person name="Damon W."/>
            <person name="Desjardin D."/>
            <person name="Finy P."/>
            <person name="Geml J."/>
            <person name="Haridas S."/>
            <person name="Hughes K."/>
            <person name="Justo A."/>
            <person name="Karasinski D."/>
            <person name="Kautmanova I."/>
            <person name="Kiss B."/>
            <person name="Kocsube S."/>
            <person name="Kotiranta H."/>
            <person name="LaButti K.M."/>
            <person name="Lechner B.E."/>
            <person name="Liimatainen K."/>
            <person name="Lipzen A."/>
            <person name="Lukacs Z."/>
            <person name="Mihaltcheva S."/>
            <person name="Morgado L.N."/>
            <person name="Niskanen T."/>
            <person name="Noordeloos M.E."/>
            <person name="Ohm R.A."/>
            <person name="Ortiz-Santana B."/>
            <person name="Ovrebo C."/>
            <person name="Racz N."/>
            <person name="Riley R."/>
            <person name="Savchenko A."/>
            <person name="Shiryaev A."/>
            <person name="Soop K."/>
            <person name="Spirin V."/>
            <person name="Szebenyi C."/>
            <person name="Tomsovsky M."/>
            <person name="Tulloss R.E."/>
            <person name="Uehling J."/>
            <person name="Grigoriev I.V."/>
            <person name="Vagvolgyi C."/>
            <person name="Papp T."/>
            <person name="Martin F.M."/>
            <person name="Miettinen O."/>
            <person name="Hibbett D.S."/>
            <person name="Nagy L.G."/>
        </authorList>
    </citation>
    <scope>NUCLEOTIDE SEQUENCE [LARGE SCALE GENOMIC DNA]</scope>
    <source>
        <strain evidence="2 3">CBS 121175</strain>
    </source>
</reference>
<feature type="chain" id="PRO_5023031455" description="C2H2-type domain-containing protein" evidence="1">
    <location>
        <begin position="23"/>
        <end position="125"/>
    </location>
</feature>
<organism evidence="2 3">
    <name type="scientific">Coprinopsis marcescibilis</name>
    <name type="common">Agaric fungus</name>
    <name type="synonym">Psathyrella marcescibilis</name>
    <dbReference type="NCBI Taxonomy" id="230819"/>
    <lineage>
        <taxon>Eukaryota</taxon>
        <taxon>Fungi</taxon>
        <taxon>Dikarya</taxon>
        <taxon>Basidiomycota</taxon>
        <taxon>Agaricomycotina</taxon>
        <taxon>Agaricomycetes</taxon>
        <taxon>Agaricomycetidae</taxon>
        <taxon>Agaricales</taxon>
        <taxon>Agaricineae</taxon>
        <taxon>Psathyrellaceae</taxon>
        <taxon>Coprinopsis</taxon>
    </lineage>
</organism>
<evidence type="ECO:0000313" key="2">
    <source>
        <dbReference type="EMBL" id="TFK19024.1"/>
    </source>
</evidence>
<sequence length="125" mass="14411">MRYNIFLSCILFFILSIGNVLAYTYGVDQGVVAARDLVDDNMSFEAREFDAGAYDDMLDRRGIISQLTTRELFEELEVRVNRNKPQKPGPIGKYTKMRCDLCGRMIDTALIINHRWAAHRRSYPA</sequence>
<evidence type="ECO:0000256" key="1">
    <source>
        <dbReference type="SAM" id="SignalP"/>
    </source>
</evidence>
<protein>
    <recommendedName>
        <fullName evidence="4">C2H2-type domain-containing protein</fullName>
    </recommendedName>
</protein>
<name>A0A5C3KGH0_COPMA</name>
<keyword evidence="3" id="KW-1185">Reference proteome</keyword>
<evidence type="ECO:0000313" key="3">
    <source>
        <dbReference type="Proteomes" id="UP000307440"/>
    </source>
</evidence>
<accession>A0A5C3KGH0</accession>
<proteinExistence type="predicted"/>
<gene>
    <name evidence="2" type="ORF">FA15DRAFT_709347</name>
</gene>